<dbReference type="KEGG" id="mbr:MONBRDRAFT_29233"/>
<keyword evidence="1" id="KW-0343">GTPase activation</keyword>
<evidence type="ECO:0000313" key="4">
    <source>
        <dbReference type="EMBL" id="EDQ85490.1"/>
    </source>
</evidence>
<evidence type="ECO:0000256" key="2">
    <source>
        <dbReference type="ARBA" id="ARBA00022614"/>
    </source>
</evidence>
<evidence type="ECO:0000256" key="1">
    <source>
        <dbReference type="ARBA" id="ARBA00022468"/>
    </source>
</evidence>
<dbReference type="GO" id="GO:0005096">
    <property type="term" value="F:GTPase activator activity"/>
    <property type="evidence" value="ECO:0007669"/>
    <property type="project" value="UniProtKB-KW"/>
</dbReference>
<keyword evidence="3" id="KW-0677">Repeat</keyword>
<dbReference type="PANTHER" id="PTHR24113:SF12">
    <property type="entry name" value="RAN GTPASE-ACTIVATING PROTEIN 1"/>
    <property type="match status" value="1"/>
</dbReference>
<dbReference type="GeneID" id="5894919"/>
<dbReference type="EMBL" id="CH991573">
    <property type="protein sequence ID" value="EDQ85490.1"/>
    <property type="molecule type" value="Genomic_DNA"/>
</dbReference>
<sequence length="266" mass="28515">MAAPATSPLVAGVVEGLPAAAQTKLAEQLQNQALLELDAARCRLNDTSLPAVLQLLPPIPWYTIRHRSANFPSHVSYIANGMGPVTACELIPLAGTTSAKQVAHEHEWRSLSLSFNKIRADAADSLTALLKRELLVLDISHNALGDEGAFVGSCRWVAHGRGVDTARIGQSPDLRGNRIGDKGFSRLTQALQSAATKLQSLDMQKNGLTDASMPGLLACLCTAGVQLHNVNLASNPEVWYKKRFLCLGLDESVLSIALIRGARARR</sequence>
<dbReference type="PANTHER" id="PTHR24113">
    <property type="entry name" value="RAN GTPASE-ACTIVATING PROTEIN 1"/>
    <property type="match status" value="1"/>
</dbReference>
<protein>
    <submittedName>
        <fullName evidence="4">Uncharacterized protein</fullName>
    </submittedName>
</protein>
<keyword evidence="2" id="KW-0433">Leucine-rich repeat</keyword>
<accession>A9VAI0</accession>
<dbReference type="InParanoid" id="A9VAI0"/>
<dbReference type="SUPFAM" id="SSF52047">
    <property type="entry name" value="RNI-like"/>
    <property type="match status" value="1"/>
</dbReference>
<name>A9VAI0_MONBE</name>
<dbReference type="InterPro" id="IPR001611">
    <property type="entry name" value="Leu-rich_rpt"/>
</dbReference>
<proteinExistence type="predicted"/>
<gene>
    <name evidence="4" type="ORF">MONBRDRAFT_29233</name>
</gene>
<dbReference type="Gene3D" id="3.80.10.10">
    <property type="entry name" value="Ribonuclease Inhibitor"/>
    <property type="match status" value="1"/>
</dbReference>
<dbReference type="InterPro" id="IPR027038">
    <property type="entry name" value="RanGap"/>
</dbReference>
<dbReference type="Pfam" id="PF13516">
    <property type="entry name" value="LRR_6"/>
    <property type="match status" value="2"/>
</dbReference>
<evidence type="ECO:0000256" key="3">
    <source>
        <dbReference type="ARBA" id="ARBA00022737"/>
    </source>
</evidence>
<organism evidence="4 5">
    <name type="scientific">Monosiga brevicollis</name>
    <name type="common">Choanoflagellate</name>
    <dbReference type="NCBI Taxonomy" id="81824"/>
    <lineage>
        <taxon>Eukaryota</taxon>
        <taxon>Choanoflagellata</taxon>
        <taxon>Craspedida</taxon>
        <taxon>Salpingoecidae</taxon>
        <taxon>Monosiga</taxon>
    </lineage>
</organism>
<dbReference type="RefSeq" id="XP_001749681.1">
    <property type="nucleotide sequence ID" value="XM_001749629.1"/>
</dbReference>
<dbReference type="AlphaFoldDB" id="A9VAI0"/>
<keyword evidence="5" id="KW-1185">Reference proteome</keyword>
<dbReference type="InterPro" id="IPR032675">
    <property type="entry name" value="LRR_dom_sf"/>
</dbReference>
<evidence type="ECO:0000313" key="5">
    <source>
        <dbReference type="Proteomes" id="UP000001357"/>
    </source>
</evidence>
<reference evidence="4 5" key="1">
    <citation type="journal article" date="2008" name="Nature">
        <title>The genome of the choanoflagellate Monosiga brevicollis and the origin of metazoans.</title>
        <authorList>
            <consortium name="JGI Sequencing"/>
            <person name="King N."/>
            <person name="Westbrook M.J."/>
            <person name="Young S.L."/>
            <person name="Kuo A."/>
            <person name="Abedin M."/>
            <person name="Chapman J."/>
            <person name="Fairclough S."/>
            <person name="Hellsten U."/>
            <person name="Isogai Y."/>
            <person name="Letunic I."/>
            <person name="Marr M."/>
            <person name="Pincus D."/>
            <person name="Putnam N."/>
            <person name="Rokas A."/>
            <person name="Wright K.J."/>
            <person name="Zuzow R."/>
            <person name="Dirks W."/>
            <person name="Good M."/>
            <person name="Goodstein D."/>
            <person name="Lemons D."/>
            <person name="Li W."/>
            <person name="Lyons J.B."/>
            <person name="Morris A."/>
            <person name="Nichols S."/>
            <person name="Richter D.J."/>
            <person name="Salamov A."/>
            <person name="Bork P."/>
            <person name="Lim W.A."/>
            <person name="Manning G."/>
            <person name="Miller W.T."/>
            <person name="McGinnis W."/>
            <person name="Shapiro H."/>
            <person name="Tjian R."/>
            <person name="Grigoriev I.V."/>
            <person name="Rokhsar D."/>
        </authorList>
    </citation>
    <scope>NUCLEOTIDE SEQUENCE [LARGE SCALE GENOMIC DNA]</scope>
    <source>
        <strain evidence="5">MX1 / ATCC 50154</strain>
    </source>
</reference>
<dbReference type="Proteomes" id="UP000001357">
    <property type="component" value="Unassembled WGS sequence"/>
</dbReference>